<evidence type="ECO:0000256" key="9">
    <source>
        <dbReference type="ARBA" id="ARBA00022989"/>
    </source>
</evidence>
<dbReference type="PROSITE" id="PS51450">
    <property type="entry name" value="LRR"/>
    <property type="match status" value="1"/>
</dbReference>
<dbReference type="EMBL" id="LWDX02055204">
    <property type="protein sequence ID" value="OEL18910.1"/>
    <property type="molecule type" value="Genomic_DNA"/>
</dbReference>
<dbReference type="GO" id="GO:0016301">
    <property type="term" value="F:kinase activity"/>
    <property type="evidence" value="ECO:0007669"/>
    <property type="project" value="UniProtKB-KW"/>
</dbReference>
<keyword evidence="10 12" id="KW-0472">Membrane</keyword>
<dbReference type="Proteomes" id="UP000095767">
    <property type="component" value="Unassembled WGS sequence"/>
</dbReference>
<evidence type="ECO:0000256" key="4">
    <source>
        <dbReference type="ARBA" id="ARBA00022614"/>
    </source>
</evidence>
<dbReference type="FunFam" id="3.80.10.10:FF:000111">
    <property type="entry name" value="LRR receptor-like serine/threonine-protein kinase ERECTA"/>
    <property type="match status" value="1"/>
</dbReference>
<name>A0A1E5V175_9POAL</name>
<evidence type="ECO:0000256" key="2">
    <source>
        <dbReference type="ARBA" id="ARBA00009592"/>
    </source>
</evidence>
<evidence type="ECO:0000256" key="12">
    <source>
        <dbReference type="SAM" id="Phobius"/>
    </source>
</evidence>
<accession>A0A1E5V175</accession>
<keyword evidence="13" id="KW-0418">Kinase</keyword>
<dbReference type="FunFam" id="3.80.10.10:FF:000095">
    <property type="entry name" value="LRR receptor-like serine/threonine-protein kinase GSO1"/>
    <property type="match status" value="1"/>
</dbReference>
<evidence type="ECO:0000256" key="5">
    <source>
        <dbReference type="ARBA" id="ARBA00022626"/>
    </source>
</evidence>
<dbReference type="Pfam" id="PF13855">
    <property type="entry name" value="LRR_8"/>
    <property type="match status" value="2"/>
</dbReference>
<evidence type="ECO:0000256" key="11">
    <source>
        <dbReference type="ARBA" id="ARBA00023180"/>
    </source>
</evidence>
<dbReference type="AlphaFoldDB" id="A0A1E5V175"/>
<keyword evidence="11" id="KW-0325">Glycoprotein</keyword>
<dbReference type="SMART" id="SM00369">
    <property type="entry name" value="LRR_TYP"/>
    <property type="match status" value="5"/>
</dbReference>
<evidence type="ECO:0000313" key="14">
    <source>
        <dbReference type="Proteomes" id="UP000095767"/>
    </source>
</evidence>
<keyword evidence="5" id="KW-1070">Brassinosteroid signaling pathway</keyword>
<evidence type="ECO:0000256" key="8">
    <source>
        <dbReference type="ARBA" id="ARBA00022737"/>
    </source>
</evidence>
<keyword evidence="13" id="KW-0808">Transferase</keyword>
<gene>
    <name evidence="13" type="ORF">BAE44_0020072</name>
</gene>
<keyword evidence="3" id="KW-1003">Cell membrane</keyword>
<evidence type="ECO:0000256" key="3">
    <source>
        <dbReference type="ARBA" id="ARBA00022475"/>
    </source>
</evidence>
<evidence type="ECO:0000256" key="1">
    <source>
        <dbReference type="ARBA" id="ARBA00004251"/>
    </source>
</evidence>
<dbReference type="PRINTS" id="PR00019">
    <property type="entry name" value="LEURICHRPT"/>
</dbReference>
<comment type="subcellular location">
    <subcellularLocation>
        <location evidence="1">Cell membrane</location>
        <topology evidence="1">Single-pass type I membrane protein</topology>
    </subcellularLocation>
</comment>
<keyword evidence="13" id="KW-0675">Receptor</keyword>
<keyword evidence="8" id="KW-0677">Repeat</keyword>
<keyword evidence="9 12" id="KW-1133">Transmembrane helix</keyword>
<protein>
    <submittedName>
        <fullName evidence="13">LRR receptor-like serine/threonine-protein kinase GSO1</fullName>
    </submittedName>
</protein>
<evidence type="ECO:0000256" key="10">
    <source>
        <dbReference type="ARBA" id="ARBA00023136"/>
    </source>
</evidence>
<dbReference type="OrthoDB" id="749832at2759"/>
<evidence type="ECO:0000256" key="7">
    <source>
        <dbReference type="ARBA" id="ARBA00022729"/>
    </source>
</evidence>
<dbReference type="InterPro" id="IPR001611">
    <property type="entry name" value="Leu-rich_rpt"/>
</dbReference>
<comment type="caution">
    <text evidence="13">The sequence shown here is derived from an EMBL/GenBank/DDBJ whole genome shotgun (WGS) entry which is preliminary data.</text>
</comment>
<dbReference type="Gene3D" id="3.80.10.10">
    <property type="entry name" value="Ribonuclease Inhibitor"/>
    <property type="match status" value="2"/>
</dbReference>
<feature type="transmembrane region" description="Helical" evidence="12">
    <location>
        <begin position="693"/>
        <end position="716"/>
    </location>
</feature>
<dbReference type="SUPFAM" id="SSF52058">
    <property type="entry name" value="L domain-like"/>
    <property type="match status" value="2"/>
</dbReference>
<dbReference type="STRING" id="888268.A0A1E5V175"/>
<proteinExistence type="inferred from homology"/>
<sequence length="753" mass="84366">MSYVNLSTAVDWIHEINMLPNLEELYLSESELRNTVLPLRQFNLTKLKVLDISRNNFNTTFAPNWFWNASSLTYLDIKICYFYGAIPDEVGKMTSLQQLSFQNNLISTMIPSSFKNLCNLKVLDLANSNTTGDITELMERLPNCGWKKLQMLDLTFNNIGGELPNRPGPLSNLTYLVLTRNKLTGKIPAWIWALKKLLILELSANNINGIVKEDHLNNLTNLKFLGLGYTLLQMKIRRDWTPPFKLLGILLPSLQLGPAFPSWLKSQTSIEFLHISNASITAIPDWFWVVFSRAEFLNLADNQISGALPATMEFMAAYFMILSNNRLNGTVPKFPRNITYIDISGNSLSGTLPSDFGAPRLDTLILYNNSISGTIPSSFCSLTNLLALDLSENMLTGEVPNCQEDMNLVKVNLNTNNLSGEFPSVFGSFPNIVFVDLSYNQFHGNLPVWIWEKMPFLAFFSLRSNMFHGPIPSEIAISKELQYLDLACNNLSGSLPNSLSNLSAMIRTSGYSELLEDNNLHRLSYHLFNSLYDHFGTREQVSVSTKGQQLEFSDQLSYTVLLDLSCNSLTGVIPQDIGALVGLKAFNLSWNRLSGQIPVNIGQLKKLESLDLSHNKLSGEIPPSMTALTFLSSLNLSYNDLSGKIPTGNQFETFNASVYIGNVGLCGPPLTGSCPGNSSSQDTHGNHRGLEDISLYLAMNIGFVLNLWVVFCVMLFKKRWRIAYFMFVDDLYDKIYVTVAVRCAIFKRKLGQT</sequence>
<dbReference type="GO" id="GO:0009742">
    <property type="term" value="P:brassinosteroid mediated signaling pathway"/>
    <property type="evidence" value="ECO:0007669"/>
    <property type="project" value="UniProtKB-KW"/>
</dbReference>
<dbReference type="InterPro" id="IPR046956">
    <property type="entry name" value="RLP23-like"/>
</dbReference>
<keyword evidence="7" id="KW-0732">Signal</keyword>
<evidence type="ECO:0000256" key="6">
    <source>
        <dbReference type="ARBA" id="ARBA00022692"/>
    </source>
</evidence>
<keyword evidence="14" id="KW-1185">Reference proteome</keyword>
<reference evidence="13 14" key="1">
    <citation type="submission" date="2016-09" db="EMBL/GenBank/DDBJ databases">
        <title>The draft genome of Dichanthelium oligosanthes: A C3 panicoid grass species.</title>
        <authorList>
            <person name="Studer A.J."/>
            <person name="Schnable J.C."/>
            <person name="Brutnell T.P."/>
        </authorList>
    </citation>
    <scope>NUCLEOTIDE SEQUENCE [LARGE SCALE GENOMIC DNA]</scope>
    <source>
        <strain evidence="14">cv. Kellogg 1175</strain>
        <tissue evidence="13">Leaf</tissue>
    </source>
</reference>
<dbReference type="InterPro" id="IPR032675">
    <property type="entry name" value="LRR_dom_sf"/>
</dbReference>
<dbReference type="Pfam" id="PF00560">
    <property type="entry name" value="LRR_1"/>
    <property type="match status" value="8"/>
</dbReference>
<dbReference type="InterPro" id="IPR003591">
    <property type="entry name" value="Leu-rich_rpt_typical-subtyp"/>
</dbReference>
<dbReference type="GO" id="GO:0005886">
    <property type="term" value="C:plasma membrane"/>
    <property type="evidence" value="ECO:0007669"/>
    <property type="project" value="UniProtKB-SubCell"/>
</dbReference>
<evidence type="ECO:0000313" key="13">
    <source>
        <dbReference type="EMBL" id="OEL18910.1"/>
    </source>
</evidence>
<dbReference type="PANTHER" id="PTHR48063:SF45">
    <property type="entry name" value="LEUCINE-RICH REPEAT-CONTAINING N-TERMINAL PLANT-TYPE DOMAIN-CONTAINING PROTEIN"/>
    <property type="match status" value="1"/>
</dbReference>
<keyword evidence="4" id="KW-0433">Leucine-rich repeat</keyword>
<organism evidence="13 14">
    <name type="scientific">Dichanthelium oligosanthes</name>
    <dbReference type="NCBI Taxonomy" id="888268"/>
    <lineage>
        <taxon>Eukaryota</taxon>
        <taxon>Viridiplantae</taxon>
        <taxon>Streptophyta</taxon>
        <taxon>Embryophyta</taxon>
        <taxon>Tracheophyta</taxon>
        <taxon>Spermatophyta</taxon>
        <taxon>Magnoliopsida</taxon>
        <taxon>Liliopsida</taxon>
        <taxon>Poales</taxon>
        <taxon>Poaceae</taxon>
        <taxon>PACMAD clade</taxon>
        <taxon>Panicoideae</taxon>
        <taxon>Panicodae</taxon>
        <taxon>Paniceae</taxon>
        <taxon>Dichantheliinae</taxon>
        <taxon>Dichanthelium</taxon>
    </lineage>
</organism>
<dbReference type="PANTHER" id="PTHR48063">
    <property type="entry name" value="LRR RECEPTOR-LIKE KINASE"/>
    <property type="match status" value="1"/>
</dbReference>
<dbReference type="FunFam" id="3.80.10.10:FF:000649">
    <property type="entry name" value="Leucine Rich Repeat family protein"/>
    <property type="match status" value="1"/>
</dbReference>
<keyword evidence="6 12" id="KW-0812">Transmembrane</keyword>
<comment type="similarity">
    <text evidence="2">Belongs to the RLP family.</text>
</comment>